<dbReference type="Proteomes" id="UP000298416">
    <property type="component" value="Unassembled WGS sequence"/>
</dbReference>
<feature type="domain" description="AAA+ ATPase At3g28540-like C-terminal" evidence="1">
    <location>
        <begin position="185"/>
        <end position="241"/>
    </location>
</feature>
<name>A0A8X8WU39_SALSN</name>
<dbReference type="InterPro" id="IPR050747">
    <property type="entry name" value="Mitochondrial_chaperone_BCS1"/>
</dbReference>
<dbReference type="AlphaFoldDB" id="A0A8X8WU39"/>
<organism evidence="2">
    <name type="scientific">Salvia splendens</name>
    <name type="common">Scarlet sage</name>
    <dbReference type="NCBI Taxonomy" id="180675"/>
    <lineage>
        <taxon>Eukaryota</taxon>
        <taxon>Viridiplantae</taxon>
        <taxon>Streptophyta</taxon>
        <taxon>Embryophyta</taxon>
        <taxon>Tracheophyta</taxon>
        <taxon>Spermatophyta</taxon>
        <taxon>Magnoliopsida</taxon>
        <taxon>eudicotyledons</taxon>
        <taxon>Gunneridae</taxon>
        <taxon>Pentapetalae</taxon>
        <taxon>asterids</taxon>
        <taxon>lamiids</taxon>
        <taxon>Lamiales</taxon>
        <taxon>Lamiaceae</taxon>
        <taxon>Nepetoideae</taxon>
        <taxon>Mentheae</taxon>
        <taxon>Salviinae</taxon>
        <taxon>Salvia</taxon>
        <taxon>Salvia subgen. Calosphace</taxon>
        <taxon>core Calosphace</taxon>
    </lineage>
</organism>
<accession>A0A8X8WU39</accession>
<gene>
    <name evidence="2" type="ORF">SASPL_141479</name>
</gene>
<comment type="caution">
    <text evidence="2">The sequence shown here is derived from an EMBL/GenBank/DDBJ whole genome shotgun (WGS) entry which is preliminary data.</text>
</comment>
<proteinExistence type="predicted"/>
<dbReference type="Pfam" id="PF25568">
    <property type="entry name" value="AAA_lid_At3g28540"/>
    <property type="match status" value="1"/>
</dbReference>
<evidence type="ECO:0000259" key="1">
    <source>
        <dbReference type="Pfam" id="PF25568"/>
    </source>
</evidence>
<evidence type="ECO:0000313" key="2">
    <source>
        <dbReference type="EMBL" id="KAG6399991.1"/>
    </source>
</evidence>
<reference evidence="2" key="2">
    <citation type="submission" date="2020-08" db="EMBL/GenBank/DDBJ databases">
        <title>Plant Genome Project.</title>
        <authorList>
            <person name="Zhang R.-G."/>
        </authorList>
    </citation>
    <scope>NUCLEOTIDE SEQUENCE</scope>
    <source>
        <strain evidence="2">Huo1</strain>
        <tissue evidence="2">Leaf</tissue>
    </source>
</reference>
<dbReference type="EMBL" id="PNBA02000015">
    <property type="protein sequence ID" value="KAG6399991.1"/>
    <property type="molecule type" value="Genomic_DNA"/>
</dbReference>
<protein>
    <recommendedName>
        <fullName evidence="1">AAA+ ATPase At3g28540-like C-terminal domain-containing protein</fullName>
    </recommendedName>
</protein>
<sequence length="266" mass="30248">MAMPMNMPPASSIFSINSSSPSSTASSPAAVVIEERDGLSSNEIFYAAAETYLCTHLRFANSQTIVHDSHLGVPLHWCFVNEENKKRNKVLDEDSNHLVLESEKRYFNKDFKDTALDSYIPSIQNHSGGEKGRKDSHHIRRCFLHLLRLGLHQFGGRFEDEEDFVLVHTLRPGRMDMHIHMSYLTPDGFRLLASNYLENVIKMKNITPAEVAEELMKFDDVDLSLDEVLNFLKNKTNEEDDTKIISDIGMEVGVAKDQVTALNWDF</sequence>
<reference evidence="2" key="1">
    <citation type="submission" date="2018-01" db="EMBL/GenBank/DDBJ databases">
        <authorList>
            <person name="Mao J.F."/>
        </authorList>
    </citation>
    <scope>NUCLEOTIDE SEQUENCE</scope>
    <source>
        <strain evidence="2">Huo1</strain>
        <tissue evidence="2">Leaf</tissue>
    </source>
</reference>
<evidence type="ECO:0000313" key="3">
    <source>
        <dbReference type="Proteomes" id="UP000298416"/>
    </source>
</evidence>
<dbReference type="PANTHER" id="PTHR23070">
    <property type="entry name" value="BCS1 AAA-TYPE ATPASE"/>
    <property type="match status" value="1"/>
</dbReference>
<keyword evidence="3" id="KW-1185">Reference proteome</keyword>
<dbReference type="InterPro" id="IPR058017">
    <property type="entry name" value="At3g28540-like_C"/>
</dbReference>